<dbReference type="InterPro" id="IPR036397">
    <property type="entry name" value="RNaseH_sf"/>
</dbReference>
<accession>A0A816DFG9</accession>
<keyword evidence="1" id="KW-0175">Coiled coil</keyword>
<dbReference type="PANTHER" id="PTHR47326:SF1">
    <property type="entry name" value="HTH PSQ-TYPE DOMAIN-CONTAINING PROTEIN"/>
    <property type="match status" value="1"/>
</dbReference>
<dbReference type="OrthoDB" id="10025891at2759"/>
<comment type="caution">
    <text evidence="2">The sequence shown here is derived from an EMBL/GenBank/DDBJ whole genome shotgun (WGS) entry which is preliminary data.</text>
</comment>
<evidence type="ECO:0008006" key="4">
    <source>
        <dbReference type="Google" id="ProtNLM"/>
    </source>
</evidence>
<protein>
    <recommendedName>
        <fullName evidence="4">Transposase</fullName>
    </recommendedName>
</protein>
<dbReference type="Gene3D" id="3.30.420.10">
    <property type="entry name" value="Ribonuclease H-like superfamily/Ribonuclease H"/>
    <property type="match status" value="1"/>
</dbReference>
<dbReference type="AlphaFoldDB" id="A0A816DFG9"/>
<sequence length="348" mass="40617">MTRREREDLAKRVCNFYEDAGNHSVKTTVNYFKKLSVPERTIRYMLRKYLVHQTTEFLPRKGRPVKITDRQLGGLVKTVNNKTGLSQRLIAKDYNVHQSTISRTLKRRTSVVIRKRKKAPKINSEAQEKLAQKNCGKLYRMILNGCDIVLDDEKYFGLSGDNVLCNQRFYTTDPSTTPTDVKYKKKSKFSPKLLVWMAMSSKGVSDIYIHRSKQAVTGDIYLNECINRRLLPFIEEHHKNDNFVFWPDKASAHYAGVVLDRLEEKNIPIVPKQHNPTNVPQARPIETVWSILEQKVYAQNWVAKDLDSLARRIKIKAKELEKKMLQDMVNNIRKQLRSMWRNGLYSIC</sequence>
<gene>
    <name evidence="2" type="ORF">KQP761_LOCUS26729</name>
</gene>
<name>A0A816DFG9_9BILA</name>
<evidence type="ECO:0000313" key="3">
    <source>
        <dbReference type="Proteomes" id="UP000663834"/>
    </source>
</evidence>
<dbReference type="EMBL" id="CAJNOW010014635">
    <property type="protein sequence ID" value="CAF1634041.1"/>
    <property type="molecule type" value="Genomic_DNA"/>
</dbReference>
<evidence type="ECO:0000313" key="2">
    <source>
        <dbReference type="EMBL" id="CAF1634041.1"/>
    </source>
</evidence>
<feature type="coiled-coil region" evidence="1">
    <location>
        <begin position="303"/>
        <end position="335"/>
    </location>
</feature>
<proteinExistence type="predicted"/>
<reference evidence="2" key="1">
    <citation type="submission" date="2021-02" db="EMBL/GenBank/DDBJ databases">
        <authorList>
            <person name="Nowell W R."/>
        </authorList>
    </citation>
    <scope>NUCLEOTIDE SEQUENCE</scope>
</reference>
<evidence type="ECO:0000256" key="1">
    <source>
        <dbReference type="SAM" id="Coils"/>
    </source>
</evidence>
<organism evidence="2 3">
    <name type="scientific">Rotaria magnacalcarata</name>
    <dbReference type="NCBI Taxonomy" id="392030"/>
    <lineage>
        <taxon>Eukaryota</taxon>
        <taxon>Metazoa</taxon>
        <taxon>Spiralia</taxon>
        <taxon>Gnathifera</taxon>
        <taxon>Rotifera</taxon>
        <taxon>Eurotatoria</taxon>
        <taxon>Bdelloidea</taxon>
        <taxon>Philodinida</taxon>
        <taxon>Philodinidae</taxon>
        <taxon>Rotaria</taxon>
    </lineage>
</organism>
<dbReference type="Proteomes" id="UP000663834">
    <property type="component" value="Unassembled WGS sequence"/>
</dbReference>
<dbReference type="PANTHER" id="PTHR47326">
    <property type="entry name" value="TRANSPOSABLE ELEMENT TC3 TRANSPOSASE-LIKE PROTEIN"/>
    <property type="match status" value="1"/>
</dbReference>
<dbReference type="GO" id="GO:0003676">
    <property type="term" value="F:nucleic acid binding"/>
    <property type="evidence" value="ECO:0007669"/>
    <property type="project" value="InterPro"/>
</dbReference>